<evidence type="ECO:0000256" key="3">
    <source>
        <dbReference type="ARBA" id="ARBA00023002"/>
    </source>
</evidence>
<organism evidence="5 6">
    <name type="scientific">Terrabacter aeriphilus</name>
    <dbReference type="NCBI Taxonomy" id="515662"/>
    <lineage>
        <taxon>Bacteria</taxon>
        <taxon>Bacillati</taxon>
        <taxon>Actinomycetota</taxon>
        <taxon>Actinomycetes</taxon>
        <taxon>Micrococcales</taxon>
        <taxon>Intrasporangiaceae</taxon>
        <taxon>Terrabacter</taxon>
    </lineage>
</organism>
<evidence type="ECO:0000259" key="4">
    <source>
        <dbReference type="Pfam" id="PF01872"/>
    </source>
</evidence>
<comment type="pathway">
    <text evidence="1">Cofactor biosynthesis; riboflavin biosynthesis.</text>
</comment>
<dbReference type="Pfam" id="PF04978">
    <property type="entry name" value="MST"/>
    <property type="match status" value="1"/>
</dbReference>
<dbReference type="Gene3D" id="1.20.120.450">
    <property type="entry name" value="dinb family like domain"/>
    <property type="match status" value="1"/>
</dbReference>
<feature type="domain" description="Bacterial bifunctional deaminase-reductase C-terminal" evidence="4">
    <location>
        <begin position="36"/>
        <end position="256"/>
    </location>
</feature>
<keyword evidence="6" id="KW-1185">Reference proteome</keyword>
<dbReference type="PANTHER" id="PTHR38011">
    <property type="entry name" value="DIHYDROFOLATE REDUCTASE FAMILY PROTEIN (AFU_ORTHOLOGUE AFUA_8G06820)"/>
    <property type="match status" value="1"/>
</dbReference>
<dbReference type="InterPro" id="IPR007061">
    <property type="entry name" value="MST-like"/>
</dbReference>
<dbReference type="EMBL" id="BAABIW010000016">
    <property type="protein sequence ID" value="GAA5028389.1"/>
    <property type="molecule type" value="Genomic_DNA"/>
</dbReference>
<keyword evidence="2" id="KW-0521">NADP</keyword>
<evidence type="ECO:0000313" key="6">
    <source>
        <dbReference type="Proteomes" id="UP001500427"/>
    </source>
</evidence>
<dbReference type="PANTHER" id="PTHR38011:SF7">
    <property type="entry name" value="2,5-DIAMINO-6-RIBOSYLAMINO-4(3H)-PYRIMIDINONE 5'-PHOSPHATE REDUCTASE"/>
    <property type="match status" value="1"/>
</dbReference>
<protein>
    <recommendedName>
        <fullName evidence="4">Bacterial bifunctional deaminase-reductase C-terminal domain-containing protein</fullName>
    </recommendedName>
</protein>
<keyword evidence="3" id="KW-0560">Oxidoreductase</keyword>
<dbReference type="InterPro" id="IPR024072">
    <property type="entry name" value="DHFR-like_dom_sf"/>
</dbReference>
<gene>
    <name evidence="5" type="ORF">GCM10023258_23830</name>
</gene>
<evidence type="ECO:0000313" key="5">
    <source>
        <dbReference type="EMBL" id="GAA5028389.1"/>
    </source>
</evidence>
<dbReference type="InterPro" id="IPR050765">
    <property type="entry name" value="Riboflavin_Biosynth_HTPR"/>
</dbReference>
<accession>A0ABP9JDN3</accession>
<dbReference type="SUPFAM" id="SSF109854">
    <property type="entry name" value="DinB/YfiT-like putative metalloenzymes"/>
    <property type="match status" value="1"/>
</dbReference>
<dbReference type="SUPFAM" id="SSF53597">
    <property type="entry name" value="Dihydrofolate reductase-like"/>
    <property type="match status" value="1"/>
</dbReference>
<dbReference type="Pfam" id="PF01872">
    <property type="entry name" value="RibD_C"/>
    <property type="match status" value="1"/>
</dbReference>
<name>A0ABP9JDN3_9MICO</name>
<dbReference type="InterPro" id="IPR034660">
    <property type="entry name" value="DinB/YfiT-like"/>
</dbReference>
<evidence type="ECO:0000256" key="2">
    <source>
        <dbReference type="ARBA" id="ARBA00022857"/>
    </source>
</evidence>
<sequence>MPTDAHRVNDFGPDRADPDRVSVVAATVTGMGDDLPEVVLTTVVSVDGRITLGRHERLLDPAVGARWSTMAVGGPFETRHEQVGAGAILEGSGSFVDTDAVAPDWPAPVVTDDLLWCDHLPAAARRWFVVADGRGRVDWSFTGDADLRLHVLVCRSTPPGYLQRLRDLGVGYFVVGDDHVDLRSALARLRDLLGVACVVADSGGTLNASLLREGLVDVIDVVTLPGLVGGAGTPTMMDGPPLPPDATPIRLRLLDVRVERDAVRTRYAVDPTDPEAAGTPAPPARGDRHAARVSLPFPEPTAPASSTTEVIVRYLDYFRDQLASRIESLPESEQRTSRLPSGWTPVQLLNHLTHVERRWLEWGFEGVPVADPWGDTRDDRWFVDDAVGVADLLAALRAQARRSNEIIEAHALADLGRPGPRWDGAPPATLERVVLHLLQEYARHLGHLDIVSELAGGRTGE</sequence>
<proteinExistence type="predicted"/>
<dbReference type="Gene3D" id="3.40.430.10">
    <property type="entry name" value="Dihydrofolate Reductase, subunit A"/>
    <property type="match status" value="1"/>
</dbReference>
<reference evidence="6" key="1">
    <citation type="journal article" date="2019" name="Int. J. Syst. Evol. Microbiol.">
        <title>The Global Catalogue of Microorganisms (GCM) 10K type strain sequencing project: providing services to taxonomists for standard genome sequencing and annotation.</title>
        <authorList>
            <consortium name="The Broad Institute Genomics Platform"/>
            <consortium name="The Broad Institute Genome Sequencing Center for Infectious Disease"/>
            <person name="Wu L."/>
            <person name="Ma J."/>
        </authorList>
    </citation>
    <scope>NUCLEOTIDE SEQUENCE [LARGE SCALE GENOMIC DNA]</scope>
    <source>
        <strain evidence="6">JCM 17687</strain>
    </source>
</reference>
<comment type="caution">
    <text evidence="5">The sequence shown here is derived from an EMBL/GenBank/DDBJ whole genome shotgun (WGS) entry which is preliminary data.</text>
</comment>
<dbReference type="InterPro" id="IPR002734">
    <property type="entry name" value="RibDG_C"/>
</dbReference>
<evidence type="ECO:0000256" key="1">
    <source>
        <dbReference type="ARBA" id="ARBA00005104"/>
    </source>
</evidence>
<dbReference type="Proteomes" id="UP001500427">
    <property type="component" value="Unassembled WGS sequence"/>
</dbReference>